<feature type="compositionally biased region" description="Low complexity" evidence="1">
    <location>
        <begin position="38"/>
        <end position="52"/>
    </location>
</feature>
<organism evidence="2 3">
    <name type="scientific">Plectosphaerella cucumerina</name>
    <dbReference type="NCBI Taxonomy" id="40658"/>
    <lineage>
        <taxon>Eukaryota</taxon>
        <taxon>Fungi</taxon>
        <taxon>Dikarya</taxon>
        <taxon>Ascomycota</taxon>
        <taxon>Pezizomycotina</taxon>
        <taxon>Sordariomycetes</taxon>
        <taxon>Hypocreomycetidae</taxon>
        <taxon>Glomerellales</taxon>
        <taxon>Plectosphaerellaceae</taxon>
        <taxon>Plectosphaerella</taxon>
    </lineage>
</organism>
<name>A0A8K0TBR0_9PEZI</name>
<dbReference type="GO" id="GO:0042720">
    <property type="term" value="C:mitochondrial inner membrane peptidase complex"/>
    <property type="evidence" value="ECO:0007669"/>
    <property type="project" value="InterPro"/>
</dbReference>
<dbReference type="EMBL" id="JAGPXD010000005">
    <property type="protein sequence ID" value="KAH7354032.1"/>
    <property type="molecule type" value="Genomic_DNA"/>
</dbReference>
<dbReference type="Proteomes" id="UP000813385">
    <property type="component" value="Unassembled WGS sequence"/>
</dbReference>
<keyword evidence="3" id="KW-1185">Reference proteome</keyword>
<feature type="region of interest" description="Disordered" evidence="1">
    <location>
        <begin position="159"/>
        <end position="184"/>
    </location>
</feature>
<evidence type="ECO:0000256" key="1">
    <source>
        <dbReference type="SAM" id="MobiDB-lite"/>
    </source>
</evidence>
<dbReference type="InterPro" id="IPR024645">
    <property type="entry name" value="Mitochondr_Som1"/>
</dbReference>
<sequence>MLPPSPPHDAIEAFIFPGAPGTSIWKLLPPNNSPPQESTPRFRSASSRPRAPLQTPPSIEGEPGVVRVGAEEMSPPCNAFTAEQLPSFVQANVNGKKRKVEGGGNVDLLKCPLREFSQYRCRVENPRDPNCPVRCKTVVRFFRECQDKKGTFHVETTAWEGLHHDTPPTLTGGSGQSTSPNNTH</sequence>
<dbReference type="Pfam" id="PF11093">
    <property type="entry name" value="Mitochondr_Som1"/>
    <property type="match status" value="1"/>
</dbReference>
<gene>
    <name evidence="2" type="ORF">B0T11DRAFT_287853</name>
</gene>
<feature type="compositionally biased region" description="Polar residues" evidence="1">
    <location>
        <begin position="168"/>
        <end position="184"/>
    </location>
</feature>
<dbReference type="AlphaFoldDB" id="A0A8K0TBR0"/>
<feature type="region of interest" description="Disordered" evidence="1">
    <location>
        <begin position="25"/>
        <end position="63"/>
    </location>
</feature>
<accession>A0A8K0TBR0</accession>
<comment type="caution">
    <text evidence="2">The sequence shown here is derived from an EMBL/GenBank/DDBJ whole genome shotgun (WGS) entry which is preliminary data.</text>
</comment>
<evidence type="ECO:0000313" key="3">
    <source>
        <dbReference type="Proteomes" id="UP000813385"/>
    </source>
</evidence>
<dbReference type="OrthoDB" id="3983163at2759"/>
<protein>
    <submittedName>
        <fullName evidence="2">Uncharacterized protein</fullName>
    </submittedName>
</protein>
<proteinExistence type="predicted"/>
<reference evidence="2" key="1">
    <citation type="journal article" date="2021" name="Nat. Commun.">
        <title>Genetic determinants of endophytism in the Arabidopsis root mycobiome.</title>
        <authorList>
            <person name="Mesny F."/>
            <person name="Miyauchi S."/>
            <person name="Thiergart T."/>
            <person name="Pickel B."/>
            <person name="Atanasova L."/>
            <person name="Karlsson M."/>
            <person name="Huettel B."/>
            <person name="Barry K.W."/>
            <person name="Haridas S."/>
            <person name="Chen C."/>
            <person name="Bauer D."/>
            <person name="Andreopoulos W."/>
            <person name="Pangilinan J."/>
            <person name="LaButti K."/>
            <person name="Riley R."/>
            <person name="Lipzen A."/>
            <person name="Clum A."/>
            <person name="Drula E."/>
            <person name="Henrissat B."/>
            <person name="Kohler A."/>
            <person name="Grigoriev I.V."/>
            <person name="Martin F.M."/>
            <person name="Hacquard S."/>
        </authorList>
    </citation>
    <scope>NUCLEOTIDE SEQUENCE</scope>
    <source>
        <strain evidence="2">MPI-CAGE-AT-0016</strain>
    </source>
</reference>
<evidence type="ECO:0000313" key="2">
    <source>
        <dbReference type="EMBL" id="KAH7354032.1"/>
    </source>
</evidence>